<name>A0A2S9JCV8_9SPHI</name>
<dbReference type="OrthoDB" id="792194at2"/>
<evidence type="ECO:0000256" key="1">
    <source>
        <dbReference type="SAM" id="SignalP"/>
    </source>
</evidence>
<dbReference type="EMBL" id="PVBS01000007">
    <property type="protein sequence ID" value="PRD50678.1"/>
    <property type="molecule type" value="Genomic_DNA"/>
</dbReference>
<keyword evidence="3" id="KW-1185">Reference proteome</keyword>
<reference evidence="2 3" key="1">
    <citation type="submission" date="2018-02" db="EMBL/GenBank/DDBJ databases">
        <title>The draft genome of Sphingobacterium gobiense H7.</title>
        <authorList>
            <person name="Li L."/>
            <person name="Liu L."/>
            <person name="Zhang X."/>
            <person name="Wang T."/>
            <person name="Liang L."/>
        </authorList>
    </citation>
    <scope>NUCLEOTIDE SEQUENCE [LARGE SCALE GENOMIC DNA]</scope>
    <source>
        <strain evidence="2 3">ACCC 05757</strain>
    </source>
</reference>
<comment type="caution">
    <text evidence="2">The sequence shown here is derived from an EMBL/GenBank/DDBJ whole genome shotgun (WGS) entry which is preliminary data.</text>
</comment>
<dbReference type="RefSeq" id="WP_146113797.1">
    <property type="nucleotide sequence ID" value="NZ_PVBS01000007.1"/>
</dbReference>
<sequence>MKALLLLSVLLIIGMSPSFAQKKQTITVPSLSNIKIDADLGEWDTLYNVADEGFWFYQLAQDAANLYIAIRVENPMIQHLAARNGILLTVQSNKKNRDDIQFLFPYPDSEVKRAMMNESHDSDAAYKTALIDRSRGYFVYGFPTVPNGLLSLKNGYGLEAIARMDDGKLYYEAVIPKPLLDYTTPVATLKLTIYDGFTPLISSKKVSASRSGGMYGPYRGRPAPRSRSKDQLTLTVLLETSLD</sequence>
<evidence type="ECO:0000313" key="2">
    <source>
        <dbReference type="EMBL" id="PRD50678.1"/>
    </source>
</evidence>
<protein>
    <submittedName>
        <fullName evidence="2">Uncharacterized protein</fullName>
    </submittedName>
</protein>
<gene>
    <name evidence="2" type="ORF">C5749_19185</name>
</gene>
<feature type="chain" id="PRO_5015462558" evidence="1">
    <location>
        <begin position="21"/>
        <end position="243"/>
    </location>
</feature>
<dbReference type="AlphaFoldDB" id="A0A2S9JCV8"/>
<keyword evidence="1" id="KW-0732">Signal</keyword>
<accession>A0A2S9JCV8</accession>
<organism evidence="2 3">
    <name type="scientific">Sphingobacterium gobiense</name>
    <dbReference type="NCBI Taxonomy" id="1382456"/>
    <lineage>
        <taxon>Bacteria</taxon>
        <taxon>Pseudomonadati</taxon>
        <taxon>Bacteroidota</taxon>
        <taxon>Sphingobacteriia</taxon>
        <taxon>Sphingobacteriales</taxon>
        <taxon>Sphingobacteriaceae</taxon>
        <taxon>Sphingobacterium</taxon>
    </lineage>
</organism>
<dbReference type="SUPFAM" id="SSF49344">
    <property type="entry name" value="CBD9-like"/>
    <property type="match status" value="1"/>
</dbReference>
<feature type="signal peptide" evidence="1">
    <location>
        <begin position="1"/>
        <end position="20"/>
    </location>
</feature>
<proteinExistence type="predicted"/>
<dbReference type="Proteomes" id="UP000238642">
    <property type="component" value="Unassembled WGS sequence"/>
</dbReference>
<evidence type="ECO:0000313" key="3">
    <source>
        <dbReference type="Proteomes" id="UP000238642"/>
    </source>
</evidence>